<feature type="chain" id="PRO_5040886064" evidence="1">
    <location>
        <begin position="19"/>
        <end position="422"/>
    </location>
</feature>
<sequence>MSRQLTFLLLIISSLSFAQTKGDWKKNAFIFTPEMLFGKTMEAYDGFPEINLQKQLILSFGRDHGNNPQQWAQRLKRPKTGLSVGITDFGNVDSLGIAIIGMPFIEFNAFGSNRFKVLTGLGVSYFTEKFNEVTSPNNRAVSTNITWAFRLYLNYHFLSTKKVDWRAGLGYSHHSNGHTRLMNNGFNSFLLSLSADIKNPLNKSEENKVENIPEYKNSVYEYISIRSGIGQNVFALAFNDKKNVYTIAGEYGKVYNNTFKVGIGFYYRFYQHYYDYIKGEESLVQPGREFDYFRSNPVYYASNFGVVLHGEVLLNHFGIDLQLGYNLHKPAYKAEWRINEGWDKTPREIPKSWVLGELNSKFKNKYRVSSRLGLKYYFLGMEKSPKNNFFIGAHLNSNLGQADFTEMSLGYIHRFNSQTTSK</sequence>
<dbReference type="Proteomes" id="UP001139462">
    <property type="component" value="Unassembled WGS sequence"/>
</dbReference>
<organism evidence="2 3">
    <name type="scientific">Aequorivita xiaoshiensis</name>
    <dbReference type="NCBI Taxonomy" id="2874476"/>
    <lineage>
        <taxon>Bacteria</taxon>
        <taxon>Pseudomonadati</taxon>
        <taxon>Bacteroidota</taxon>
        <taxon>Flavobacteriia</taxon>
        <taxon>Flavobacteriales</taxon>
        <taxon>Flavobacteriaceae</taxon>
        <taxon>Aequorivita</taxon>
    </lineage>
</organism>
<keyword evidence="3" id="KW-1185">Reference proteome</keyword>
<accession>A0A9X1R488</accession>
<gene>
    <name evidence="2" type="ORF">K8344_10820</name>
</gene>
<proteinExistence type="predicted"/>
<dbReference type="EMBL" id="JAIRBB010000010">
    <property type="protein sequence ID" value="MCG2431612.1"/>
    <property type="molecule type" value="Genomic_DNA"/>
</dbReference>
<dbReference type="Gene3D" id="2.40.160.20">
    <property type="match status" value="1"/>
</dbReference>
<keyword evidence="2" id="KW-0378">Hydrolase</keyword>
<dbReference type="GO" id="GO:0016787">
    <property type="term" value="F:hydrolase activity"/>
    <property type="evidence" value="ECO:0007669"/>
    <property type="project" value="UniProtKB-KW"/>
</dbReference>
<evidence type="ECO:0000313" key="3">
    <source>
        <dbReference type="Proteomes" id="UP001139462"/>
    </source>
</evidence>
<evidence type="ECO:0000256" key="1">
    <source>
        <dbReference type="SAM" id="SignalP"/>
    </source>
</evidence>
<evidence type="ECO:0000313" key="2">
    <source>
        <dbReference type="EMBL" id="MCG2431612.1"/>
    </source>
</evidence>
<dbReference type="AlphaFoldDB" id="A0A9X1R488"/>
<dbReference type="RefSeq" id="WP_237608708.1">
    <property type="nucleotide sequence ID" value="NZ_JAIRBB010000010.1"/>
</dbReference>
<dbReference type="Pfam" id="PF09411">
    <property type="entry name" value="PagL"/>
    <property type="match status" value="1"/>
</dbReference>
<name>A0A9X1R488_9FLAO</name>
<protein>
    <submittedName>
        <fullName evidence="2">Acyloxyacyl hydrolase</fullName>
    </submittedName>
</protein>
<reference evidence="2" key="1">
    <citation type="submission" date="2021-09" db="EMBL/GenBank/DDBJ databases">
        <title>Genome of Aequorivita sp. strain F64183.</title>
        <authorList>
            <person name="Wang Y."/>
        </authorList>
    </citation>
    <scope>NUCLEOTIDE SEQUENCE</scope>
    <source>
        <strain evidence="2">F64183</strain>
    </source>
</reference>
<feature type="signal peptide" evidence="1">
    <location>
        <begin position="1"/>
        <end position="18"/>
    </location>
</feature>
<comment type="caution">
    <text evidence="2">The sequence shown here is derived from an EMBL/GenBank/DDBJ whole genome shotgun (WGS) entry which is preliminary data.</text>
</comment>
<dbReference type="InterPro" id="IPR018550">
    <property type="entry name" value="Lipid-A_deacylase-rel"/>
</dbReference>
<keyword evidence="1" id="KW-0732">Signal</keyword>